<proteinExistence type="predicted"/>
<dbReference type="Proteomes" id="UP000553632">
    <property type="component" value="Unassembled WGS sequence"/>
</dbReference>
<protein>
    <submittedName>
        <fullName evidence="1">Uncharacterized protein</fullName>
    </submittedName>
</protein>
<reference evidence="1 2" key="1">
    <citation type="submission" date="2020-04" db="EMBL/GenBank/DDBJ databases">
        <title>Perkinsus olseni comparative genomics.</title>
        <authorList>
            <person name="Bogema D.R."/>
        </authorList>
    </citation>
    <scope>NUCLEOTIDE SEQUENCE [LARGE SCALE GENOMIC DNA]</scope>
    <source>
        <strain evidence="1 2">ATCC PRA-207</strain>
    </source>
</reference>
<feature type="non-terminal residue" evidence="1">
    <location>
        <position position="121"/>
    </location>
</feature>
<comment type="caution">
    <text evidence="1">The sequence shown here is derived from an EMBL/GenBank/DDBJ whole genome shotgun (WGS) entry which is preliminary data.</text>
</comment>
<organism evidence="1 2">
    <name type="scientific">Perkinsus olseni</name>
    <name type="common">Perkinsus atlanticus</name>
    <dbReference type="NCBI Taxonomy" id="32597"/>
    <lineage>
        <taxon>Eukaryota</taxon>
        <taxon>Sar</taxon>
        <taxon>Alveolata</taxon>
        <taxon>Perkinsozoa</taxon>
        <taxon>Perkinsea</taxon>
        <taxon>Perkinsida</taxon>
        <taxon>Perkinsidae</taxon>
        <taxon>Perkinsus</taxon>
    </lineage>
</organism>
<evidence type="ECO:0000313" key="1">
    <source>
        <dbReference type="EMBL" id="KAF4740184.1"/>
    </source>
</evidence>
<evidence type="ECO:0000313" key="2">
    <source>
        <dbReference type="Proteomes" id="UP000553632"/>
    </source>
</evidence>
<dbReference type="AlphaFoldDB" id="A0A7J6T4K9"/>
<name>A0A7J6T4K9_PEROL</name>
<accession>A0A7J6T4K9</accession>
<sequence length="121" mass="13800">GFPWVLSADLDPLDFGGKCHFTAGHISGKEFSFRLHRGEHPFWSAPGSLKYTYGSYDGMCDEFRRRGDAAVRAVLEAVENGDWIEYEENQGSAKYRRLSDKEKKDRERALQARSRLAELLA</sequence>
<dbReference type="EMBL" id="JABANO010013431">
    <property type="protein sequence ID" value="KAF4740184.1"/>
    <property type="molecule type" value="Genomic_DNA"/>
</dbReference>
<keyword evidence="2" id="KW-1185">Reference proteome</keyword>
<feature type="non-terminal residue" evidence="1">
    <location>
        <position position="1"/>
    </location>
</feature>
<gene>
    <name evidence="1" type="ORF">FOZ63_023168</name>
</gene>